<dbReference type="Proteomes" id="UP001589575">
    <property type="component" value="Unassembled WGS sequence"/>
</dbReference>
<reference evidence="2 3" key="1">
    <citation type="submission" date="2024-09" db="EMBL/GenBank/DDBJ databases">
        <authorList>
            <person name="Sun Q."/>
            <person name="Mori K."/>
        </authorList>
    </citation>
    <scope>NUCLEOTIDE SEQUENCE [LARGE SCALE GENOMIC DNA]</scope>
    <source>
        <strain evidence="2 3">CCM 7609</strain>
    </source>
</reference>
<dbReference type="EMBL" id="JBHMFI010000001">
    <property type="protein sequence ID" value="MFB9072836.1"/>
    <property type="molecule type" value="Genomic_DNA"/>
</dbReference>
<feature type="region of interest" description="Disordered" evidence="1">
    <location>
        <begin position="20"/>
        <end position="45"/>
    </location>
</feature>
<evidence type="ECO:0000313" key="3">
    <source>
        <dbReference type="Proteomes" id="UP001589575"/>
    </source>
</evidence>
<feature type="compositionally biased region" description="Polar residues" evidence="1">
    <location>
        <begin position="25"/>
        <end position="45"/>
    </location>
</feature>
<protein>
    <submittedName>
        <fullName evidence="2">Uncharacterized protein</fullName>
    </submittedName>
</protein>
<comment type="caution">
    <text evidence="2">The sequence shown here is derived from an EMBL/GenBank/DDBJ whole genome shotgun (WGS) entry which is preliminary data.</text>
</comment>
<accession>A0ABV5G1M6</accession>
<name>A0ABV5G1M6_9MICC</name>
<organism evidence="2 3">
    <name type="scientific">Citricoccus parietis</name>
    <dbReference type="NCBI Taxonomy" id="592307"/>
    <lineage>
        <taxon>Bacteria</taxon>
        <taxon>Bacillati</taxon>
        <taxon>Actinomycetota</taxon>
        <taxon>Actinomycetes</taxon>
        <taxon>Micrococcales</taxon>
        <taxon>Micrococcaceae</taxon>
        <taxon>Citricoccus</taxon>
    </lineage>
</organism>
<sequence length="75" mass="8406">MGSFRPFSLSRRRFSWASSRAKGVSMSSATDESTMLTVSRETSDSLVNENNLPRLIDGETNLRPWHPATPAYWSA</sequence>
<keyword evidence="3" id="KW-1185">Reference proteome</keyword>
<proteinExistence type="predicted"/>
<evidence type="ECO:0000313" key="2">
    <source>
        <dbReference type="EMBL" id="MFB9072836.1"/>
    </source>
</evidence>
<evidence type="ECO:0000256" key="1">
    <source>
        <dbReference type="SAM" id="MobiDB-lite"/>
    </source>
</evidence>
<gene>
    <name evidence="2" type="ORF">ACFFX0_17160</name>
</gene>